<protein>
    <submittedName>
        <fullName evidence="3">Uncharacterized protein</fullName>
    </submittedName>
</protein>
<reference evidence="3" key="1">
    <citation type="submission" date="2015-04" db="EMBL/GenBank/DDBJ databases">
        <title>The genome sequence of the plant pathogenic Rhizarian Plasmodiophora brassicae reveals insights in its biotrophic life cycle and the origin of chitin synthesis.</title>
        <authorList>
            <person name="Schwelm A."/>
            <person name="Fogelqvist J."/>
            <person name="Knaust A."/>
            <person name="Julke S."/>
            <person name="Lilja T."/>
            <person name="Dhandapani V."/>
            <person name="Bonilla-Rosso G."/>
            <person name="Karlsson M."/>
            <person name="Shevchenko A."/>
            <person name="Choi S.R."/>
            <person name="Kim H.G."/>
            <person name="Park J.Y."/>
            <person name="Lim Y.P."/>
            <person name="Ludwig-Muller J."/>
            <person name="Dixelius C."/>
        </authorList>
    </citation>
    <scope>NUCLEOTIDE SEQUENCE</scope>
    <source>
        <tissue evidence="3">Potato root galls</tissue>
    </source>
</reference>
<feature type="signal peptide" evidence="2">
    <location>
        <begin position="1"/>
        <end position="27"/>
    </location>
</feature>
<evidence type="ECO:0000256" key="2">
    <source>
        <dbReference type="SAM" id="SignalP"/>
    </source>
</evidence>
<organism evidence="3">
    <name type="scientific">Spongospora subterranea</name>
    <dbReference type="NCBI Taxonomy" id="70186"/>
    <lineage>
        <taxon>Eukaryota</taxon>
        <taxon>Sar</taxon>
        <taxon>Rhizaria</taxon>
        <taxon>Endomyxa</taxon>
        <taxon>Phytomyxea</taxon>
        <taxon>Plasmodiophorida</taxon>
        <taxon>Plasmodiophoridae</taxon>
        <taxon>Spongospora</taxon>
    </lineage>
</organism>
<name>A0A0H5QYP9_9EUKA</name>
<sequence length="129" mass="13559">MTVMMKWGSSLIIVTLVMTCNLVTISGQPLPQPQAPLVGGTVQRPATVTPASITVRSGGQSPGLYSSPISSSSFYTGPVPPKIPPPPPTIPVSVPRPVPVKPLYNPPAKPLYNPPAKPLYNPPAKPLYN</sequence>
<keyword evidence="2" id="KW-0732">Signal</keyword>
<evidence type="ECO:0000313" key="3">
    <source>
        <dbReference type="EMBL" id="CRZ07113.1"/>
    </source>
</evidence>
<dbReference type="AlphaFoldDB" id="A0A0H5QYP9"/>
<accession>A0A0H5QYP9</accession>
<dbReference type="EMBL" id="HACM01006671">
    <property type="protein sequence ID" value="CRZ07113.1"/>
    <property type="molecule type" value="Transcribed_RNA"/>
</dbReference>
<dbReference type="EMBL" id="HACM01006670">
    <property type="protein sequence ID" value="CRZ07112.1"/>
    <property type="molecule type" value="Transcribed_RNA"/>
</dbReference>
<evidence type="ECO:0000256" key="1">
    <source>
        <dbReference type="SAM" id="MobiDB-lite"/>
    </source>
</evidence>
<feature type="chain" id="PRO_5011352993" evidence="2">
    <location>
        <begin position="28"/>
        <end position="129"/>
    </location>
</feature>
<feature type="non-terminal residue" evidence="3">
    <location>
        <position position="129"/>
    </location>
</feature>
<feature type="region of interest" description="Disordered" evidence="1">
    <location>
        <begin position="105"/>
        <end position="129"/>
    </location>
</feature>
<proteinExistence type="predicted"/>